<feature type="region of interest" description="Disordered" evidence="1">
    <location>
        <begin position="1"/>
        <end position="30"/>
    </location>
</feature>
<dbReference type="STRING" id="7217.B3MK16"/>
<dbReference type="OMA" id="GCDTNFE"/>
<sequence length="448" mass="51468">MPKPKSHLKSAPPKRAPTRPTQLAPSPPIPMPIPCRTKLMDMPEDIILRLYDFLPALSDKVRLACTASKFRGAFESWSRTQRHSLDVEHLEPMRLPELICFFKVTGPYIRILHVDCAAFQKESLLVEFISEFCPNLEEIFYTNVTDEFHYRTIMSRMTRLKKVCIDCMDAEDVLNFDLQANQNLEHFELVNGCYTGKHLCGFPKLQTLVLRDCLLWNSGEFGIPLKSLKVLDLDDCCFEVMNQSLYKKIAECCLELEELSFSGCDTNFEVIAALPKLQKCTLKTWMTSNELNIGFLTVLAENKGNKLTHLHLSGQFQISNEHARCLGQLSSLKDLRWSNNDVLEDDHFKFFNDLSQLEQFGLTWCGRVMDIGMMRLIRKCLELKVIELRDCDEITNEFVINAIGYCSKGAGRNLVINVKGTRIRESMLQHPDYLSPMNHVKLNILPDF</sequence>
<evidence type="ECO:0000256" key="1">
    <source>
        <dbReference type="SAM" id="MobiDB-lite"/>
    </source>
</evidence>
<dbReference type="PhylomeDB" id="B3MK16"/>
<dbReference type="OrthoDB" id="549243at2759"/>
<accession>B3MK16</accession>
<evidence type="ECO:0000313" key="2">
    <source>
        <dbReference type="EMBL" id="EDV31434.1"/>
    </source>
</evidence>
<dbReference type="InterPro" id="IPR032675">
    <property type="entry name" value="LRR_dom_sf"/>
</dbReference>
<dbReference type="HOGENOM" id="CLU_611482_0_0_1"/>
<dbReference type="GO" id="GO:0019005">
    <property type="term" value="C:SCF ubiquitin ligase complex"/>
    <property type="evidence" value="ECO:0007669"/>
    <property type="project" value="TreeGrafter"/>
</dbReference>
<dbReference type="EMBL" id="CH902620">
    <property type="protein sequence ID" value="EDV31434.1"/>
    <property type="molecule type" value="Genomic_DNA"/>
</dbReference>
<organism evidence="2 3">
    <name type="scientific">Drosophila ananassae</name>
    <name type="common">Fruit fly</name>
    <dbReference type="NCBI Taxonomy" id="7217"/>
    <lineage>
        <taxon>Eukaryota</taxon>
        <taxon>Metazoa</taxon>
        <taxon>Ecdysozoa</taxon>
        <taxon>Arthropoda</taxon>
        <taxon>Hexapoda</taxon>
        <taxon>Insecta</taxon>
        <taxon>Pterygota</taxon>
        <taxon>Neoptera</taxon>
        <taxon>Endopterygota</taxon>
        <taxon>Diptera</taxon>
        <taxon>Brachycera</taxon>
        <taxon>Muscomorpha</taxon>
        <taxon>Ephydroidea</taxon>
        <taxon>Drosophilidae</taxon>
        <taxon>Drosophila</taxon>
        <taxon>Sophophora</taxon>
    </lineage>
</organism>
<dbReference type="SUPFAM" id="SSF52047">
    <property type="entry name" value="RNI-like"/>
    <property type="match status" value="1"/>
</dbReference>
<proteinExistence type="predicted"/>
<evidence type="ECO:0000313" key="3">
    <source>
        <dbReference type="Proteomes" id="UP000007801"/>
    </source>
</evidence>
<evidence type="ECO:0008006" key="4">
    <source>
        <dbReference type="Google" id="ProtNLM"/>
    </source>
</evidence>
<keyword evidence="3" id="KW-1185">Reference proteome</keyword>
<dbReference type="eggNOG" id="KOG1947">
    <property type="taxonomic scope" value="Eukaryota"/>
</dbReference>
<dbReference type="GO" id="GO:0031146">
    <property type="term" value="P:SCF-dependent proteasomal ubiquitin-dependent protein catabolic process"/>
    <property type="evidence" value="ECO:0007669"/>
    <property type="project" value="TreeGrafter"/>
</dbReference>
<dbReference type="FunCoup" id="B3MK16">
    <property type="interactions" value="2"/>
</dbReference>
<dbReference type="Proteomes" id="UP000007801">
    <property type="component" value="Unassembled WGS sequence"/>
</dbReference>
<dbReference type="AlphaFoldDB" id="B3MK16"/>
<dbReference type="Gene3D" id="3.80.10.10">
    <property type="entry name" value="Ribonuclease Inhibitor"/>
    <property type="match status" value="2"/>
</dbReference>
<dbReference type="InParanoid" id="B3MK16"/>
<protein>
    <recommendedName>
        <fullName evidence="4">F-box domain-containing protein</fullName>
    </recommendedName>
</protein>
<dbReference type="KEGG" id="dan:6497375"/>
<name>B3MK16_DROAN</name>
<dbReference type="PANTHER" id="PTHR13318">
    <property type="entry name" value="PARTNER OF PAIRED, ISOFORM B-RELATED"/>
    <property type="match status" value="1"/>
</dbReference>
<gene>
    <name evidence="2" type="primary">Dana\GF14552</name>
    <name evidence="2" type="synonym">dana_GLEANR_15314</name>
    <name evidence="2" type="ORF">GF14552</name>
</gene>
<reference evidence="2 3" key="1">
    <citation type="journal article" date="2007" name="Nature">
        <title>Evolution of genes and genomes on the Drosophila phylogeny.</title>
        <authorList>
            <consortium name="Drosophila 12 Genomes Consortium"/>
            <person name="Clark A.G."/>
            <person name="Eisen M.B."/>
            <person name="Smith D.R."/>
            <person name="Bergman C.M."/>
            <person name="Oliver B."/>
            <person name="Markow T.A."/>
            <person name="Kaufman T.C."/>
            <person name="Kellis M."/>
            <person name="Gelbart W."/>
            <person name="Iyer V.N."/>
            <person name="Pollard D.A."/>
            <person name="Sackton T.B."/>
            <person name="Larracuente A.M."/>
            <person name="Singh N.D."/>
            <person name="Abad J.P."/>
            <person name="Abt D.N."/>
            <person name="Adryan B."/>
            <person name="Aguade M."/>
            <person name="Akashi H."/>
            <person name="Anderson W.W."/>
            <person name="Aquadro C.F."/>
            <person name="Ardell D.H."/>
            <person name="Arguello R."/>
            <person name="Artieri C.G."/>
            <person name="Barbash D.A."/>
            <person name="Barker D."/>
            <person name="Barsanti P."/>
            <person name="Batterham P."/>
            <person name="Batzoglou S."/>
            <person name="Begun D."/>
            <person name="Bhutkar A."/>
            <person name="Blanco E."/>
            <person name="Bosak S.A."/>
            <person name="Bradley R.K."/>
            <person name="Brand A.D."/>
            <person name="Brent M.R."/>
            <person name="Brooks A.N."/>
            <person name="Brown R.H."/>
            <person name="Butlin R.K."/>
            <person name="Caggese C."/>
            <person name="Calvi B.R."/>
            <person name="Bernardo de Carvalho A."/>
            <person name="Caspi A."/>
            <person name="Castrezana S."/>
            <person name="Celniker S.E."/>
            <person name="Chang J.L."/>
            <person name="Chapple C."/>
            <person name="Chatterji S."/>
            <person name="Chinwalla A."/>
            <person name="Civetta A."/>
            <person name="Clifton S.W."/>
            <person name="Comeron J.M."/>
            <person name="Costello J.C."/>
            <person name="Coyne J.A."/>
            <person name="Daub J."/>
            <person name="David R.G."/>
            <person name="Delcher A.L."/>
            <person name="Delehaunty K."/>
            <person name="Do C.B."/>
            <person name="Ebling H."/>
            <person name="Edwards K."/>
            <person name="Eickbush T."/>
            <person name="Evans J.D."/>
            <person name="Filipski A."/>
            <person name="Findeiss S."/>
            <person name="Freyhult E."/>
            <person name="Fulton L."/>
            <person name="Fulton R."/>
            <person name="Garcia A.C."/>
            <person name="Gardiner A."/>
            <person name="Garfield D.A."/>
            <person name="Garvin B.E."/>
            <person name="Gibson G."/>
            <person name="Gilbert D."/>
            <person name="Gnerre S."/>
            <person name="Godfrey J."/>
            <person name="Good R."/>
            <person name="Gotea V."/>
            <person name="Gravely B."/>
            <person name="Greenberg A.J."/>
            <person name="Griffiths-Jones S."/>
            <person name="Gross S."/>
            <person name="Guigo R."/>
            <person name="Gustafson E.A."/>
            <person name="Haerty W."/>
            <person name="Hahn M.W."/>
            <person name="Halligan D.L."/>
            <person name="Halpern A.L."/>
            <person name="Halter G.M."/>
            <person name="Han M.V."/>
            <person name="Heger A."/>
            <person name="Hillier L."/>
            <person name="Hinrichs A.S."/>
            <person name="Holmes I."/>
            <person name="Hoskins R.A."/>
            <person name="Hubisz M.J."/>
            <person name="Hultmark D."/>
            <person name="Huntley M.A."/>
            <person name="Jaffe D.B."/>
            <person name="Jagadeeshan S."/>
            <person name="Jeck W.R."/>
            <person name="Johnson J."/>
            <person name="Jones C.D."/>
            <person name="Jordan W.C."/>
            <person name="Karpen G.H."/>
            <person name="Kataoka E."/>
            <person name="Keightley P.D."/>
            <person name="Kheradpour P."/>
            <person name="Kirkness E.F."/>
            <person name="Koerich L.B."/>
            <person name="Kristiansen K."/>
            <person name="Kudrna D."/>
            <person name="Kulathinal R.J."/>
            <person name="Kumar S."/>
            <person name="Kwok R."/>
            <person name="Lander E."/>
            <person name="Langley C.H."/>
            <person name="Lapoint R."/>
            <person name="Lazzaro B.P."/>
            <person name="Lee S.J."/>
            <person name="Levesque L."/>
            <person name="Li R."/>
            <person name="Lin C.F."/>
            <person name="Lin M.F."/>
            <person name="Lindblad-Toh K."/>
            <person name="Llopart A."/>
            <person name="Long M."/>
            <person name="Low L."/>
            <person name="Lozovsky E."/>
            <person name="Lu J."/>
            <person name="Luo M."/>
            <person name="Machado C.A."/>
            <person name="Makalowski W."/>
            <person name="Marzo M."/>
            <person name="Matsuda M."/>
            <person name="Matzkin L."/>
            <person name="McAllister B."/>
            <person name="McBride C.S."/>
            <person name="McKernan B."/>
            <person name="McKernan K."/>
            <person name="Mendez-Lago M."/>
            <person name="Minx P."/>
            <person name="Mollenhauer M.U."/>
            <person name="Montooth K."/>
            <person name="Mount S.M."/>
            <person name="Mu X."/>
            <person name="Myers E."/>
            <person name="Negre B."/>
            <person name="Newfeld S."/>
            <person name="Nielsen R."/>
            <person name="Noor M.A."/>
            <person name="O'Grady P."/>
            <person name="Pachter L."/>
            <person name="Papaceit M."/>
            <person name="Parisi M.J."/>
            <person name="Parisi M."/>
            <person name="Parts L."/>
            <person name="Pedersen J.S."/>
            <person name="Pesole G."/>
            <person name="Phillippy A.M."/>
            <person name="Ponting C.P."/>
            <person name="Pop M."/>
            <person name="Porcelli D."/>
            <person name="Powell J.R."/>
            <person name="Prohaska S."/>
            <person name="Pruitt K."/>
            <person name="Puig M."/>
            <person name="Quesneville H."/>
            <person name="Ram K.R."/>
            <person name="Rand D."/>
            <person name="Rasmussen M.D."/>
            <person name="Reed L.K."/>
            <person name="Reenan R."/>
            <person name="Reily A."/>
            <person name="Remington K.A."/>
            <person name="Rieger T.T."/>
            <person name="Ritchie M.G."/>
            <person name="Robin C."/>
            <person name="Rogers Y.H."/>
            <person name="Rohde C."/>
            <person name="Rozas J."/>
            <person name="Rubenfield M.J."/>
            <person name="Ruiz A."/>
            <person name="Russo S."/>
            <person name="Salzberg S.L."/>
            <person name="Sanchez-Gracia A."/>
            <person name="Saranga D.J."/>
            <person name="Sato H."/>
            <person name="Schaeffer S.W."/>
            <person name="Schatz M.C."/>
            <person name="Schlenke T."/>
            <person name="Schwartz R."/>
            <person name="Segarra C."/>
            <person name="Singh R.S."/>
            <person name="Sirot L."/>
            <person name="Sirota M."/>
            <person name="Sisneros N.B."/>
            <person name="Smith C.D."/>
            <person name="Smith T.F."/>
            <person name="Spieth J."/>
            <person name="Stage D.E."/>
            <person name="Stark A."/>
            <person name="Stephan W."/>
            <person name="Strausberg R.L."/>
            <person name="Strempel S."/>
            <person name="Sturgill D."/>
            <person name="Sutton G."/>
            <person name="Sutton G.G."/>
            <person name="Tao W."/>
            <person name="Teichmann S."/>
            <person name="Tobari Y.N."/>
            <person name="Tomimura Y."/>
            <person name="Tsolas J.M."/>
            <person name="Valente V.L."/>
            <person name="Venter E."/>
            <person name="Venter J.C."/>
            <person name="Vicario S."/>
            <person name="Vieira F.G."/>
            <person name="Vilella A.J."/>
            <person name="Villasante A."/>
            <person name="Walenz B."/>
            <person name="Wang J."/>
            <person name="Wasserman M."/>
            <person name="Watts T."/>
            <person name="Wilson D."/>
            <person name="Wilson R.K."/>
            <person name="Wing R.A."/>
            <person name="Wolfner M.F."/>
            <person name="Wong A."/>
            <person name="Wong G.K."/>
            <person name="Wu C.I."/>
            <person name="Wu G."/>
            <person name="Yamamoto D."/>
            <person name="Yang H.P."/>
            <person name="Yang S.P."/>
            <person name="Yorke J.A."/>
            <person name="Yoshida K."/>
            <person name="Zdobnov E."/>
            <person name="Zhang P."/>
            <person name="Zhang Y."/>
            <person name="Zimin A.V."/>
            <person name="Baldwin J."/>
            <person name="Abdouelleil A."/>
            <person name="Abdulkadir J."/>
            <person name="Abebe A."/>
            <person name="Abera B."/>
            <person name="Abreu J."/>
            <person name="Acer S.C."/>
            <person name="Aftuck L."/>
            <person name="Alexander A."/>
            <person name="An P."/>
            <person name="Anderson E."/>
            <person name="Anderson S."/>
            <person name="Arachi H."/>
            <person name="Azer M."/>
            <person name="Bachantsang P."/>
            <person name="Barry A."/>
            <person name="Bayul T."/>
            <person name="Berlin A."/>
            <person name="Bessette D."/>
            <person name="Bloom T."/>
            <person name="Blye J."/>
            <person name="Boguslavskiy L."/>
            <person name="Bonnet C."/>
            <person name="Boukhgalter B."/>
            <person name="Bourzgui I."/>
            <person name="Brown A."/>
            <person name="Cahill P."/>
            <person name="Channer S."/>
            <person name="Cheshatsang Y."/>
            <person name="Chuda L."/>
            <person name="Citroen M."/>
            <person name="Collymore A."/>
            <person name="Cooke P."/>
            <person name="Costello M."/>
            <person name="D'Aco K."/>
            <person name="Daza R."/>
            <person name="De Haan G."/>
            <person name="DeGray S."/>
            <person name="DeMaso C."/>
            <person name="Dhargay N."/>
            <person name="Dooley K."/>
            <person name="Dooley E."/>
            <person name="Doricent M."/>
            <person name="Dorje P."/>
            <person name="Dorjee K."/>
            <person name="Dupes A."/>
            <person name="Elong R."/>
            <person name="Falk J."/>
            <person name="Farina A."/>
            <person name="Faro S."/>
            <person name="Ferguson D."/>
            <person name="Fisher S."/>
            <person name="Foley C.D."/>
            <person name="Franke A."/>
            <person name="Friedrich D."/>
            <person name="Gadbois L."/>
            <person name="Gearin G."/>
            <person name="Gearin C.R."/>
            <person name="Giannoukos G."/>
            <person name="Goode T."/>
            <person name="Graham J."/>
            <person name="Grandbois E."/>
            <person name="Grewal S."/>
            <person name="Gyaltsen K."/>
            <person name="Hafez N."/>
            <person name="Hagos B."/>
            <person name="Hall J."/>
            <person name="Henson C."/>
            <person name="Hollinger A."/>
            <person name="Honan T."/>
            <person name="Huard M.D."/>
            <person name="Hughes L."/>
            <person name="Hurhula B."/>
            <person name="Husby M.E."/>
            <person name="Kamat A."/>
            <person name="Kanga B."/>
            <person name="Kashin S."/>
            <person name="Khazanovich D."/>
            <person name="Kisner P."/>
            <person name="Lance K."/>
            <person name="Lara M."/>
            <person name="Lee W."/>
            <person name="Lennon N."/>
            <person name="Letendre F."/>
            <person name="LeVine R."/>
            <person name="Lipovsky A."/>
            <person name="Liu X."/>
            <person name="Liu J."/>
            <person name="Liu S."/>
            <person name="Lokyitsang T."/>
            <person name="Lokyitsang Y."/>
            <person name="Lubonja R."/>
            <person name="Lui A."/>
            <person name="MacDonald P."/>
            <person name="Magnisalis V."/>
            <person name="Maru K."/>
            <person name="Matthews C."/>
            <person name="McCusker W."/>
            <person name="McDonough S."/>
            <person name="Mehta T."/>
            <person name="Meldrim J."/>
            <person name="Meneus L."/>
            <person name="Mihai O."/>
            <person name="Mihalev A."/>
            <person name="Mihova T."/>
            <person name="Mittelman R."/>
            <person name="Mlenga V."/>
            <person name="Montmayeur A."/>
            <person name="Mulrain L."/>
            <person name="Navidi A."/>
            <person name="Naylor J."/>
            <person name="Negash T."/>
            <person name="Nguyen T."/>
            <person name="Nguyen N."/>
            <person name="Nicol R."/>
            <person name="Norbu C."/>
            <person name="Norbu N."/>
            <person name="Novod N."/>
            <person name="O'Neill B."/>
            <person name="Osman S."/>
            <person name="Markiewicz E."/>
            <person name="Oyono O.L."/>
            <person name="Patti C."/>
            <person name="Phunkhang P."/>
            <person name="Pierre F."/>
            <person name="Priest M."/>
            <person name="Raghuraman S."/>
            <person name="Rege F."/>
            <person name="Reyes R."/>
            <person name="Rise C."/>
            <person name="Rogov P."/>
            <person name="Ross K."/>
            <person name="Ryan E."/>
            <person name="Settipalli S."/>
            <person name="Shea T."/>
            <person name="Sherpa N."/>
            <person name="Shi L."/>
            <person name="Shih D."/>
            <person name="Sparrow T."/>
            <person name="Spaulding J."/>
            <person name="Stalker J."/>
            <person name="Stange-Thomann N."/>
            <person name="Stavropoulos S."/>
            <person name="Stone C."/>
            <person name="Strader C."/>
            <person name="Tesfaye S."/>
            <person name="Thomson T."/>
            <person name="Thoulutsang Y."/>
            <person name="Thoulutsang D."/>
            <person name="Topham K."/>
            <person name="Topping I."/>
            <person name="Tsamla T."/>
            <person name="Vassiliev H."/>
            <person name="Vo A."/>
            <person name="Wangchuk T."/>
            <person name="Wangdi T."/>
            <person name="Weiand M."/>
            <person name="Wilkinson J."/>
            <person name="Wilson A."/>
            <person name="Yadav S."/>
            <person name="Young G."/>
            <person name="Yu Q."/>
            <person name="Zembek L."/>
            <person name="Zhong D."/>
            <person name="Zimmer A."/>
            <person name="Zwirko Z."/>
            <person name="Jaffe D.B."/>
            <person name="Alvarez P."/>
            <person name="Brockman W."/>
            <person name="Butler J."/>
            <person name="Chin C."/>
            <person name="Gnerre S."/>
            <person name="Grabherr M."/>
            <person name="Kleber M."/>
            <person name="Mauceli E."/>
            <person name="MacCallum I."/>
        </authorList>
    </citation>
    <scope>NUCLEOTIDE SEQUENCE [LARGE SCALE GENOMIC DNA]</scope>
    <source>
        <strain evidence="3">Tucson 14024-0371.13</strain>
    </source>
</reference>
<dbReference type="GeneID" id="6497375"/>